<dbReference type="EMBL" id="AP012338">
    <property type="protein sequence ID" value="BAM03825.1"/>
    <property type="molecule type" value="Genomic_DNA"/>
</dbReference>
<dbReference type="AlphaFoldDB" id="I0IEY7"/>
<dbReference type="Proteomes" id="UP000007881">
    <property type="component" value="Chromosome"/>
</dbReference>
<gene>
    <name evidence="1" type="ordered locus">PSMK_16660</name>
</gene>
<protein>
    <submittedName>
        <fullName evidence="1">Uncharacterized protein</fullName>
    </submittedName>
</protein>
<keyword evidence="2" id="KW-1185">Reference proteome</keyword>
<dbReference type="KEGG" id="phm:PSMK_16660"/>
<organism evidence="1 2">
    <name type="scientific">Phycisphaera mikurensis (strain NBRC 102666 / KCTC 22515 / FYK2301M01)</name>
    <dbReference type="NCBI Taxonomy" id="1142394"/>
    <lineage>
        <taxon>Bacteria</taxon>
        <taxon>Pseudomonadati</taxon>
        <taxon>Planctomycetota</taxon>
        <taxon>Phycisphaerae</taxon>
        <taxon>Phycisphaerales</taxon>
        <taxon>Phycisphaeraceae</taxon>
        <taxon>Phycisphaera</taxon>
    </lineage>
</organism>
<name>I0IEY7_PHYMF</name>
<evidence type="ECO:0000313" key="1">
    <source>
        <dbReference type="EMBL" id="BAM03825.1"/>
    </source>
</evidence>
<accession>I0IEY7</accession>
<sequence length="69" mass="7760">MAPPPRTGWFQKLCRQAGLAIHHATTPTEKADEQPKVLLRRTTIIEEVEVPAATVDEEVELPGRRSVRM</sequence>
<evidence type="ECO:0000313" key="2">
    <source>
        <dbReference type="Proteomes" id="UP000007881"/>
    </source>
</evidence>
<dbReference type="STRING" id="1142394.PSMK_16660"/>
<proteinExistence type="predicted"/>
<reference evidence="1 2" key="1">
    <citation type="submission" date="2012-02" db="EMBL/GenBank/DDBJ databases">
        <title>Complete genome sequence of Phycisphaera mikurensis NBRC 102666.</title>
        <authorList>
            <person name="Ankai A."/>
            <person name="Hosoyama A."/>
            <person name="Terui Y."/>
            <person name="Sekine M."/>
            <person name="Fukai R."/>
            <person name="Kato Y."/>
            <person name="Nakamura S."/>
            <person name="Yamada-Narita S."/>
            <person name="Kawakoshi A."/>
            <person name="Fukunaga Y."/>
            <person name="Yamazaki S."/>
            <person name="Fujita N."/>
        </authorList>
    </citation>
    <scope>NUCLEOTIDE SEQUENCE [LARGE SCALE GENOMIC DNA]</scope>
    <source>
        <strain evidence="2">NBRC 102666 / KCTC 22515 / FYK2301M01</strain>
    </source>
</reference>
<dbReference type="HOGENOM" id="CLU_2772329_0_0_0"/>